<accession>A0ABX7E8B4</accession>
<name>A0ABX7E8B4_9BACI</name>
<reference evidence="2 3" key="1">
    <citation type="submission" date="2020-11" db="EMBL/GenBank/DDBJ databases">
        <title>Taxonomic evaluation of the Bacillus sporothermodurans group of bacteria based on whole genome sequences.</title>
        <authorList>
            <person name="Fiedler G."/>
            <person name="Herbstmann A.-D."/>
            <person name="Doll E."/>
            <person name="Wenning M."/>
            <person name="Brinks E."/>
            <person name="Kabisch J."/>
            <person name="Breitenwieser F."/>
            <person name="Lappann M."/>
            <person name="Boehnlein C."/>
            <person name="Franz C."/>
        </authorList>
    </citation>
    <scope>NUCLEOTIDE SEQUENCE [LARGE SCALE GENOMIC DNA]</scope>
    <source>
        <strain evidence="2 3">JCM 19841</strain>
    </source>
</reference>
<organism evidence="2 3">
    <name type="scientific">Heyndrickxia vini</name>
    <dbReference type="NCBI Taxonomy" id="1476025"/>
    <lineage>
        <taxon>Bacteria</taxon>
        <taxon>Bacillati</taxon>
        <taxon>Bacillota</taxon>
        <taxon>Bacilli</taxon>
        <taxon>Bacillales</taxon>
        <taxon>Bacillaceae</taxon>
        <taxon>Heyndrickxia</taxon>
    </lineage>
</organism>
<protein>
    <submittedName>
        <fullName evidence="2">C39 family peptidase</fullName>
    </submittedName>
</protein>
<proteinExistence type="predicted"/>
<dbReference type="PANTHER" id="PTHR37806:SF1">
    <property type="entry name" value="PEPTIDASE C39-LIKE DOMAIN-CONTAINING PROTEIN"/>
    <property type="match status" value="1"/>
</dbReference>
<feature type="domain" description="Peptidase C39-like" evidence="1">
    <location>
        <begin position="5"/>
        <end position="142"/>
    </location>
</feature>
<dbReference type="Proteomes" id="UP000595691">
    <property type="component" value="Chromosome"/>
</dbReference>
<sequence length="168" mass="18908">MAWQVENGCEAASLLMGLQYKGYAVDMNYGEFVKQMPIDPEYNPYDGFGGSPYKINKGRFEAIFPEPLEQWGKQYGKVIDISGATISHLKTCIIEDHPVVVYVTIGFGSPKFHDYPWGTAIANNHAVLLDGVYGGFLHVNDPIDGPYWISEEQFTTIYELRKWAVGVF</sequence>
<dbReference type="Gene3D" id="3.90.70.10">
    <property type="entry name" value="Cysteine proteinases"/>
    <property type="match status" value="1"/>
</dbReference>
<dbReference type="InterPro" id="IPR039564">
    <property type="entry name" value="Peptidase_C39-like"/>
</dbReference>
<gene>
    <name evidence="2" type="ORF">I5776_15865</name>
</gene>
<evidence type="ECO:0000259" key="1">
    <source>
        <dbReference type="Pfam" id="PF13529"/>
    </source>
</evidence>
<dbReference type="EMBL" id="CP065425">
    <property type="protein sequence ID" value="QQZ11569.1"/>
    <property type="molecule type" value="Genomic_DNA"/>
</dbReference>
<evidence type="ECO:0000313" key="3">
    <source>
        <dbReference type="Proteomes" id="UP000595691"/>
    </source>
</evidence>
<dbReference type="Pfam" id="PF13529">
    <property type="entry name" value="Peptidase_C39_2"/>
    <property type="match status" value="1"/>
</dbReference>
<keyword evidence="3" id="KW-1185">Reference proteome</keyword>
<dbReference type="PANTHER" id="PTHR37806">
    <property type="entry name" value="LMO0724 PROTEIN"/>
    <property type="match status" value="1"/>
</dbReference>
<evidence type="ECO:0000313" key="2">
    <source>
        <dbReference type="EMBL" id="QQZ11569.1"/>
    </source>
</evidence>